<keyword evidence="3" id="KW-1185">Reference proteome</keyword>
<feature type="compositionally biased region" description="Basic and acidic residues" evidence="1">
    <location>
        <begin position="155"/>
        <end position="165"/>
    </location>
</feature>
<dbReference type="AlphaFoldDB" id="A0A8H5I4E8"/>
<sequence length="414" mass="46738">MAPPHHQINRNHRDYWNRSRSYTSRSQTGGSLNEAVAAAKRAVDQAMERQRQAQHAFDEAMKWQREVQREVGEAIKRQQEVQREVARLENRADSGAHSQRRLHPSPYVASNRNTSVARNRNVPSFRQASRPTGITKPQQSSSLGLDLPSDPVPQAERRDFVDTRHRPGGVTVVTKSLSSDEQRRSYHFPPNRNGSMEGVTYDMDELKAAGEHVQRTTGCNRISFRVEARKNDEALGEPSRATEISRQPGTECANCRTKTHTLRHCLDTEGLGEMPCCILCNRNNHLVDECRQFQDMSLKQQVELLVFERANMPRVKVSEDFPMWYELLEQGIASGDIDVNGPMKGFPWSGSFCSDLGWEGHGDTVRALQKQFDDSGFDTSKLPADPNTETLEQVRSYYPDQSQTSAAPGPSSSR</sequence>
<dbReference type="EMBL" id="JAAOAM010000513">
    <property type="protein sequence ID" value="KAF5530051.1"/>
    <property type="molecule type" value="Genomic_DNA"/>
</dbReference>
<evidence type="ECO:0000313" key="3">
    <source>
        <dbReference type="Proteomes" id="UP000522262"/>
    </source>
</evidence>
<feature type="compositionally biased region" description="Low complexity" evidence="1">
    <location>
        <begin position="137"/>
        <end position="149"/>
    </location>
</feature>
<feature type="region of interest" description="Disordered" evidence="1">
    <location>
        <begin position="1"/>
        <end position="32"/>
    </location>
</feature>
<name>A0A8H5I4E8_9HYPO</name>
<proteinExistence type="predicted"/>
<gene>
    <name evidence="2" type="ORF">FMEXI_13792</name>
</gene>
<protein>
    <submittedName>
        <fullName evidence="2">Uncharacterized protein</fullName>
    </submittedName>
</protein>
<evidence type="ECO:0000313" key="2">
    <source>
        <dbReference type="EMBL" id="KAF5530051.1"/>
    </source>
</evidence>
<organism evidence="2 3">
    <name type="scientific">Fusarium mexicanum</name>
    <dbReference type="NCBI Taxonomy" id="751941"/>
    <lineage>
        <taxon>Eukaryota</taxon>
        <taxon>Fungi</taxon>
        <taxon>Dikarya</taxon>
        <taxon>Ascomycota</taxon>
        <taxon>Pezizomycotina</taxon>
        <taxon>Sordariomycetes</taxon>
        <taxon>Hypocreomycetidae</taxon>
        <taxon>Hypocreales</taxon>
        <taxon>Nectriaceae</taxon>
        <taxon>Fusarium</taxon>
        <taxon>Fusarium fujikuroi species complex</taxon>
    </lineage>
</organism>
<reference evidence="2 3" key="1">
    <citation type="submission" date="2020-05" db="EMBL/GenBank/DDBJ databases">
        <title>Identification and distribution of gene clusters putatively required for synthesis of sphingolipid metabolism inhibitors in phylogenetically diverse species of the filamentous fungus Fusarium.</title>
        <authorList>
            <person name="Kim H.-S."/>
            <person name="Busman M."/>
            <person name="Brown D.W."/>
            <person name="Divon H."/>
            <person name="Uhlig S."/>
            <person name="Proctor R.H."/>
        </authorList>
    </citation>
    <scope>NUCLEOTIDE SEQUENCE [LARGE SCALE GENOMIC DNA]</scope>
    <source>
        <strain evidence="2 3">NRRL 53147</strain>
    </source>
</reference>
<evidence type="ECO:0000256" key="1">
    <source>
        <dbReference type="SAM" id="MobiDB-lite"/>
    </source>
</evidence>
<dbReference type="Proteomes" id="UP000522262">
    <property type="component" value="Unassembled WGS sequence"/>
</dbReference>
<comment type="caution">
    <text evidence="2">The sequence shown here is derived from an EMBL/GenBank/DDBJ whole genome shotgun (WGS) entry which is preliminary data.</text>
</comment>
<feature type="compositionally biased region" description="Polar residues" evidence="1">
    <location>
        <begin position="18"/>
        <end position="31"/>
    </location>
</feature>
<feature type="region of interest" description="Disordered" evidence="1">
    <location>
        <begin position="395"/>
        <end position="414"/>
    </location>
</feature>
<accession>A0A8H5I4E8</accession>
<feature type="compositionally biased region" description="Polar residues" evidence="1">
    <location>
        <begin position="108"/>
        <end position="136"/>
    </location>
</feature>
<feature type="region of interest" description="Disordered" evidence="1">
    <location>
        <begin position="89"/>
        <end position="197"/>
    </location>
</feature>